<dbReference type="AlphaFoldDB" id="R7SUA1"/>
<evidence type="ECO:0000256" key="1">
    <source>
        <dbReference type="SAM" id="Coils"/>
    </source>
</evidence>
<reference evidence="3 4" key="1">
    <citation type="journal article" date="2012" name="Science">
        <title>The Paleozoic origin of enzymatic lignin decomposition reconstructed from 31 fungal genomes.</title>
        <authorList>
            <person name="Floudas D."/>
            <person name="Binder M."/>
            <person name="Riley R."/>
            <person name="Barry K."/>
            <person name="Blanchette R.A."/>
            <person name="Henrissat B."/>
            <person name="Martinez A.T."/>
            <person name="Otillar R."/>
            <person name="Spatafora J.W."/>
            <person name="Yadav J.S."/>
            <person name="Aerts A."/>
            <person name="Benoit I."/>
            <person name="Boyd A."/>
            <person name="Carlson A."/>
            <person name="Copeland A."/>
            <person name="Coutinho P.M."/>
            <person name="de Vries R.P."/>
            <person name="Ferreira P."/>
            <person name="Findley K."/>
            <person name="Foster B."/>
            <person name="Gaskell J."/>
            <person name="Glotzer D."/>
            <person name="Gorecki P."/>
            <person name="Heitman J."/>
            <person name="Hesse C."/>
            <person name="Hori C."/>
            <person name="Igarashi K."/>
            <person name="Jurgens J.A."/>
            <person name="Kallen N."/>
            <person name="Kersten P."/>
            <person name="Kohler A."/>
            <person name="Kuees U."/>
            <person name="Kumar T.K.A."/>
            <person name="Kuo A."/>
            <person name="LaButti K."/>
            <person name="Larrondo L.F."/>
            <person name="Lindquist E."/>
            <person name="Ling A."/>
            <person name="Lombard V."/>
            <person name="Lucas S."/>
            <person name="Lundell T."/>
            <person name="Martin R."/>
            <person name="McLaughlin D.J."/>
            <person name="Morgenstern I."/>
            <person name="Morin E."/>
            <person name="Murat C."/>
            <person name="Nagy L.G."/>
            <person name="Nolan M."/>
            <person name="Ohm R.A."/>
            <person name="Patyshakuliyeva A."/>
            <person name="Rokas A."/>
            <person name="Ruiz-Duenas F.J."/>
            <person name="Sabat G."/>
            <person name="Salamov A."/>
            <person name="Samejima M."/>
            <person name="Schmutz J."/>
            <person name="Slot J.C."/>
            <person name="St John F."/>
            <person name="Stenlid J."/>
            <person name="Sun H."/>
            <person name="Sun S."/>
            <person name="Syed K."/>
            <person name="Tsang A."/>
            <person name="Wiebenga A."/>
            <person name="Young D."/>
            <person name="Pisabarro A."/>
            <person name="Eastwood D.C."/>
            <person name="Martin F."/>
            <person name="Cullen D."/>
            <person name="Grigoriev I.V."/>
            <person name="Hibbett D.S."/>
        </authorList>
    </citation>
    <scope>NUCLEOTIDE SEQUENCE [LARGE SCALE GENOMIC DNA]</scope>
    <source>
        <strain evidence="3 4">LYAD-421 SS1</strain>
    </source>
</reference>
<accession>R7SUA1</accession>
<dbReference type="SUPFAM" id="SSF48452">
    <property type="entry name" value="TPR-like"/>
    <property type="match status" value="1"/>
</dbReference>
<organism evidence="3 4">
    <name type="scientific">Dichomitus squalens (strain LYAD-421)</name>
    <name type="common">Western red white-rot fungus</name>
    <dbReference type="NCBI Taxonomy" id="732165"/>
    <lineage>
        <taxon>Eukaryota</taxon>
        <taxon>Fungi</taxon>
        <taxon>Dikarya</taxon>
        <taxon>Basidiomycota</taxon>
        <taxon>Agaricomycotina</taxon>
        <taxon>Agaricomycetes</taxon>
        <taxon>Polyporales</taxon>
        <taxon>Polyporaceae</taxon>
        <taxon>Dichomitus</taxon>
    </lineage>
</organism>
<name>R7SUA1_DICSQ</name>
<keyword evidence="1" id="KW-0175">Coiled coil</keyword>
<dbReference type="PROSITE" id="PS50096">
    <property type="entry name" value="IQ"/>
    <property type="match status" value="1"/>
</dbReference>
<feature type="coiled-coil region" evidence="1">
    <location>
        <begin position="936"/>
        <end position="999"/>
    </location>
</feature>
<evidence type="ECO:0008006" key="5">
    <source>
        <dbReference type="Google" id="ProtNLM"/>
    </source>
</evidence>
<protein>
    <recommendedName>
        <fullName evidence="5">TPR-like protein</fullName>
    </recommendedName>
</protein>
<gene>
    <name evidence="3" type="ORF">DICSQDRAFT_172903</name>
</gene>
<feature type="region of interest" description="Disordered" evidence="2">
    <location>
        <begin position="799"/>
        <end position="824"/>
    </location>
</feature>
<dbReference type="RefSeq" id="XP_007368748.1">
    <property type="nucleotide sequence ID" value="XM_007368686.1"/>
</dbReference>
<dbReference type="Proteomes" id="UP000053319">
    <property type="component" value="Unassembled WGS sequence"/>
</dbReference>
<evidence type="ECO:0000256" key="2">
    <source>
        <dbReference type="SAM" id="MobiDB-lite"/>
    </source>
</evidence>
<sequence length="1034" mass="117730">MSPVNARGKELSQSAAFSRAAEGFVAAAQGAGEPEDQRTYYRIAAECYVRCGDSGKAGAAYRHAGEYTLSAQHFRKAGMFDDAVEVIQVHETDVRPDVAQSIIEVSKLYYIKEQKLAKARSLFKNDDEVLEYMDDRDLNAPRASLHEEREEFDDAAECHLREGDDLKAIKLFFLNYRKRQSAQSLLRAVTCILDGLWLYMSLGAPEGNWEDQKLVEILGHAEVVFPRLQDGILRNEIAMFRAIWQNDIPALAELGEWFHTRDEHHPAGLLCLDHVFAHDFGLESAALSEIASCFQTFLVYARTLSRYSCDPNPCQNSHIQKLFTFRRVNSDNEELFFLPKGSYLFSRALDGGATILEETTAQGIYILRWNLERLAKTALRERLKDRVLNQNEICHKLLYPSPKEARATYNNLIRIHVLHIMIFHTLYATDIPYLILDKQRKAWLRRLYEALYPVSDNIGSLHTLTLASIPELTTGRHIIAVWIQDSLNRFDHDKDPAHIFLVNLMRTTRLAMLLDRRAAFSQLQRIPCAIRDREKRPQYLVRWGDRYIVNDLIAAMQCGYPGALDRGVQFLNHVLYNRLQVDIGVLCDFMDQLCGAMLISLQLRNKGTLHGLTLPKSWLVRLLQDTDQLATMKTEKSPKYVACMNQLLRDICTGNKASHLLFENLNMSSRGLNMTREVFIEKICRNICFWGLNLPIPQLRQWIHQTISGLQHVGRDIMSHTSSAYIYAEDWHSLAQAAVKSVASSSLDEVVYLCCSASDPPRSPPNVRLVRYQNIEDLISLLDATHIVQLSCNTADVKADSRTNASGGPLPASRPSDYDSQPMTGTTAVLSEESNAEDEDNEQHQVEFTDIQITAASKIISTYRGYIQRKAFEKDQLTEMRRRVYEDFLTTSPTIERRGSPYRFLFLGIVPNLFAVTECLKDHMYKAKSSAKESLRNAHDRELEDVQAALDDASRLFKEACRLHKALAPSATVHKSRDVQKLQEHALAVESLVKQLEDAISADSDVTFPWMEDWRLYELAYHALVKATSQLEEA</sequence>
<dbReference type="KEGG" id="dsq:DICSQDRAFT_172903"/>
<dbReference type="EMBL" id="JH719434">
    <property type="protein sequence ID" value="EJF58552.1"/>
    <property type="molecule type" value="Genomic_DNA"/>
</dbReference>
<dbReference type="GeneID" id="18839667"/>
<dbReference type="HOGENOM" id="CLU_293731_0_0_1"/>
<evidence type="ECO:0000313" key="3">
    <source>
        <dbReference type="EMBL" id="EJF58552.1"/>
    </source>
</evidence>
<dbReference type="InterPro" id="IPR011990">
    <property type="entry name" value="TPR-like_helical_dom_sf"/>
</dbReference>
<evidence type="ECO:0000313" key="4">
    <source>
        <dbReference type="Proteomes" id="UP000053319"/>
    </source>
</evidence>
<proteinExistence type="predicted"/>